<proteinExistence type="predicted"/>
<feature type="transmembrane region" description="Helical" evidence="2">
    <location>
        <begin position="69"/>
        <end position="87"/>
    </location>
</feature>
<keyword evidence="2" id="KW-0812">Transmembrane</keyword>
<dbReference type="RefSeq" id="WP_358355997.1">
    <property type="nucleotide sequence ID" value="NZ_JBEZFP010000052.1"/>
</dbReference>
<organism evidence="3 4">
    <name type="scientific">Streptodolium elevatio</name>
    <dbReference type="NCBI Taxonomy" id="3157996"/>
    <lineage>
        <taxon>Bacteria</taxon>
        <taxon>Bacillati</taxon>
        <taxon>Actinomycetota</taxon>
        <taxon>Actinomycetes</taxon>
        <taxon>Kitasatosporales</taxon>
        <taxon>Streptomycetaceae</taxon>
        <taxon>Streptodolium</taxon>
    </lineage>
</organism>
<accession>A0ABV3DJG8</accession>
<comment type="caution">
    <text evidence="3">The sequence shown here is derived from an EMBL/GenBank/DDBJ whole genome shotgun (WGS) entry which is preliminary data.</text>
</comment>
<feature type="compositionally biased region" description="Pro residues" evidence="1">
    <location>
        <begin position="1"/>
        <end position="11"/>
    </location>
</feature>
<evidence type="ECO:0000313" key="3">
    <source>
        <dbReference type="EMBL" id="MEU8135893.1"/>
    </source>
</evidence>
<name>A0ABV3DJG8_9ACTN</name>
<gene>
    <name evidence="3" type="ORF">AB0C36_20545</name>
</gene>
<keyword evidence="2" id="KW-1133">Transmembrane helix</keyword>
<dbReference type="Proteomes" id="UP001551482">
    <property type="component" value="Unassembled WGS sequence"/>
</dbReference>
<dbReference type="EMBL" id="JBEZFP010000052">
    <property type="protein sequence ID" value="MEU8135893.1"/>
    <property type="molecule type" value="Genomic_DNA"/>
</dbReference>
<feature type="region of interest" description="Disordered" evidence="1">
    <location>
        <begin position="1"/>
        <end position="28"/>
    </location>
</feature>
<evidence type="ECO:0008006" key="5">
    <source>
        <dbReference type="Google" id="ProtNLM"/>
    </source>
</evidence>
<keyword evidence="4" id="KW-1185">Reference proteome</keyword>
<evidence type="ECO:0000313" key="4">
    <source>
        <dbReference type="Proteomes" id="UP001551482"/>
    </source>
</evidence>
<protein>
    <recommendedName>
        <fullName evidence="5">DUF4179 domain-containing protein</fullName>
    </recommendedName>
</protein>
<sequence length="410" mass="43265">MLTGPGTPPPRRGGAAAEWRGTEDPTAADRFERELPEVMRAAVDEFRGPSPDLVRRVIERGRRQRRVNAMRWTGALVVMLCVGSVLVGTRSGGLGLFGGDDAPEPAAMRSVDLRQDWTGNLLDNLAAALPRDGMLSNGETSFAASGPLVLRGEAHVTADFLKAFGLTRVEVSIDRPQGGSDLARDVFCPDFGCEVSYGEDGSSVTTYVPAPPMTTWSAMHLGPDNTRTVVRATNLAPSDPAAAPVLSKAEIVAVAASPAWDDIRAALTPHAALMPGILPGIIQTGIPGAYMSWLAAGPTTVDGLVHSGKSITRVRIHLRAVAENTPLVCERGGCEVGRTEGGLPVKAETYVVEDGVSIQQVLTVRHPGGLEIRLDSGVVDPKDEKPVHTQGGGLTREQMEAIAVSPAWDA</sequence>
<keyword evidence="2" id="KW-0472">Membrane</keyword>
<reference evidence="3 4" key="1">
    <citation type="submission" date="2024-06" db="EMBL/GenBank/DDBJ databases">
        <title>The Natural Products Discovery Center: Release of the First 8490 Sequenced Strains for Exploring Actinobacteria Biosynthetic Diversity.</title>
        <authorList>
            <person name="Kalkreuter E."/>
            <person name="Kautsar S.A."/>
            <person name="Yang D."/>
            <person name="Bader C.D."/>
            <person name="Teijaro C.N."/>
            <person name="Fluegel L."/>
            <person name="Davis C.M."/>
            <person name="Simpson J.R."/>
            <person name="Lauterbach L."/>
            <person name="Steele A.D."/>
            <person name="Gui C."/>
            <person name="Meng S."/>
            <person name="Li G."/>
            <person name="Viehrig K."/>
            <person name="Ye F."/>
            <person name="Su P."/>
            <person name="Kiefer A.F."/>
            <person name="Nichols A."/>
            <person name="Cepeda A.J."/>
            <person name="Yan W."/>
            <person name="Fan B."/>
            <person name="Jiang Y."/>
            <person name="Adhikari A."/>
            <person name="Zheng C.-J."/>
            <person name="Schuster L."/>
            <person name="Cowan T.M."/>
            <person name="Smanski M.J."/>
            <person name="Chevrette M.G."/>
            <person name="De Carvalho L.P.S."/>
            <person name="Shen B."/>
        </authorList>
    </citation>
    <scope>NUCLEOTIDE SEQUENCE [LARGE SCALE GENOMIC DNA]</scope>
    <source>
        <strain evidence="3 4">NPDC048946</strain>
    </source>
</reference>
<evidence type="ECO:0000256" key="1">
    <source>
        <dbReference type="SAM" id="MobiDB-lite"/>
    </source>
</evidence>
<evidence type="ECO:0000256" key="2">
    <source>
        <dbReference type="SAM" id="Phobius"/>
    </source>
</evidence>